<reference evidence="4" key="1">
    <citation type="journal article" date="2019" name="Int. J. Syst. Evol. Microbiol.">
        <title>The Global Catalogue of Microorganisms (GCM) 10K type strain sequencing project: providing services to taxonomists for standard genome sequencing and annotation.</title>
        <authorList>
            <consortium name="The Broad Institute Genomics Platform"/>
            <consortium name="The Broad Institute Genome Sequencing Center for Infectious Disease"/>
            <person name="Wu L."/>
            <person name="Ma J."/>
        </authorList>
    </citation>
    <scope>NUCLEOTIDE SEQUENCE [LARGE SCALE GENOMIC DNA]</scope>
    <source>
        <strain evidence="4">JCM 19015</strain>
    </source>
</reference>
<dbReference type="Pfam" id="PF10502">
    <property type="entry name" value="Peptidase_S26"/>
    <property type="match status" value="1"/>
</dbReference>
<feature type="domain" description="Peptidase S26" evidence="2">
    <location>
        <begin position="30"/>
        <end position="113"/>
    </location>
</feature>
<proteinExistence type="predicted"/>
<feature type="transmembrane region" description="Helical" evidence="1">
    <location>
        <begin position="141"/>
        <end position="163"/>
    </location>
</feature>
<keyword evidence="1" id="KW-0472">Membrane</keyword>
<protein>
    <recommendedName>
        <fullName evidence="2">Peptidase S26 domain-containing protein</fullName>
    </recommendedName>
</protein>
<feature type="transmembrane region" description="Helical" evidence="1">
    <location>
        <begin position="170"/>
        <end position="188"/>
    </location>
</feature>
<dbReference type="Proteomes" id="UP001500121">
    <property type="component" value="Unassembled WGS sequence"/>
</dbReference>
<evidence type="ECO:0000313" key="4">
    <source>
        <dbReference type="Proteomes" id="UP001500121"/>
    </source>
</evidence>
<evidence type="ECO:0000259" key="2">
    <source>
        <dbReference type="Pfam" id="PF10502"/>
    </source>
</evidence>
<feature type="transmembrane region" description="Helical" evidence="1">
    <location>
        <begin position="259"/>
        <end position="278"/>
    </location>
</feature>
<name>A0ABP8Z7W1_9MICO</name>
<dbReference type="CDD" id="cd06530">
    <property type="entry name" value="S26_SPase_I"/>
    <property type="match status" value="1"/>
</dbReference>
<comment type="caution">
    <text evidence="3">The sequence shown here is derived from an EMBL/GenBank/DDBJ whole genome shotgun (WGS) entry which is preliminary data.</text>
</comment>
<sequence>MRAPGRRALRTTVRTRRRRSRTVVVCGALAALLLVAVLAAVGFRLAGGSWFIVQTPSMGTAAPVGSLVVDVAAAPGDLQRGDLISFRPPASPDEVYTHRIRAIGPDGIRTRGDINGAEDPWTLRGRDLIGRVAVVLPGVGWLVRSLPVLIGGLALVWLLSGAVRTPHRRFALRLIGVPLVVSAVLLWLKPFVNTAVLLTDSQHGRTMARIVSTGLLPVEVSEQGGARIRLSSGQVGDLWLARSDQQGHFWMSSALALPAWGWVAVGLLCAVPAALAVINGRRRGRHR</sequence>
<keyword evidence="1" id="KW-0812">Transmembrane</keyword>
<accession>A0ABP8Z7W1</accession>
<evidence type="ECO:0000256" key="1">
    <source>
        <dbReference type="SAM" id="Phobius"/>
    </source>
</evidence>
<dbReference type="EMBL" id="BAABLP010000004">
    <property type="protein sequence ID" value="GAA4748961.1"/>
    <property type="molecule type" value="Genomic_DNA"/>
</dbReference>
<gene>
    <name evidence="3" type="ORF">GCM10025783_21400</name>
</gene>
<evidence type="ECO:0000313" key="3">
    <source>
        <dbReference type="EMBL" id="GAA4748961.1"/>
    </source>
</evidence>
<dbReference type="SUPFAM" id="SSF51306">
    <property type="entry name" value="LexA/Signal peptidase"/>
    <property type="match status" value="1"/>
</dbReference>
<organism evidence="3 4">
    <name type="scientific">Amnibacterium soli</name>
    <dbReference type="NCBI Taxonomy" id="1282736"/>
    <lineage>
        <taxon>Bacteria</taxon>
        <taxon>Bacillati</taxon>
        <taxon>Actinomycetota</taxon>
        <taxon>Actinomycetes</taxon>
        <taxon>Micrococcales</taxon>
        <taxon>Microbacteriaceae</taxon>
        <taxon>Amnibacterium</taxon>
    </lineage>
</organism>
<keyword evidence="4" id="KW-1185">Reference proteome</keyword>
<dbReference type="InterPro" id="IPR036286">
    <property type="entry name" value="LexA/Signal_pep-like_sf"/>
</dbReference>
<keyword evidence="1" id="KW-1133">Transmembrane helix</keyword>
<dbReference type="InterPro" id="IPR019533">
    <property type="entry name" value="Peptidase_S26"/>
</dbReference>